<dbReference type="PANTHER" id="PTHR43428">
    <property type="entry name" value="ARSENATE REDUCTASE"/>
    <property type="match status" value="1"/>
</dbReference>
<protein>
    <submittedName>
        <fullName evidence="3">Protein-tyrosine-phosphatase</fullName>
    </submittedName>
</protein>
<evidence type="ECO:0000256" key="1">
    <source>
        <dbReference type="ARBA" id="ARBA00022849"/>
    </source>
</evidence>
<sequence>MEDGTPFKALPQSILFCCDQNSVRSPMAEGIMKKLYGTDVYVQSAGIHSDLEIDGFAIAVCEEIGVELSRHQSRSFDEMEKRGDQLSSFDLVVALTPASKAEAERLTQYYHTELEFWPIADPTGAGDGREARLEAYRGSRDDIVNHLKARWG</sequence>
<dbReference type="EMBL" id="SMGR01000002">
    <property type="protein sequence ID" value="TCL01208.1"/>
    <property type="molecule type" value="Genomic_DNA"/>
</dbReference>
<gene>
    <name evidence="3" type="ORF">BXY66_2520</name>
</gene>
<comment type="caution">
    <text evidence="3">The sequence shown here is derived from an EMBL/GenBank/DDBJ whole genome shotgun (WGS) entry which is preliminary data.</text>
</comment>
<dbReference type="InterPro" id="IPR036196">
    <property type="entry name" value="Ptyr_pPase_sf"/>
</dbReference>
<dbReference type="SMART" id="SM00226">
    <property type="entry name" value="LMWPc"/>
    <property type="match status" value="1"/>
</dbReference>
<keyword evidence="1" id="KW-0059">Arsenical resistance</keyword>
<dbReference type="AlphaFoldDB" id="A0A4R1N3D8"/>
<dbReference type="OrthoDB" id="9799372at2"/>
<reference evidence="3 4" key="1">
    <citation type="submission" date="2019-03" db="EMBL/GenBank/DDBJ databases">
        <title>Genomic Encyclopedia of Archaeal and Bacterial Type Strains, Phase II (KMG-II): from individual species to whole genera.</title>
        <authorList>
            <person name="Goeker M."/>
        </authorList>
    </citation>
    <scope>NUCLEOTIDE SEQUENCE [LARGE SCALE GENOMIC DNA]</scope>
    <source>
        <strain evidence="3 4">DSM 26433</strain>
    </source>
</reference>
<dbReference type="SUPFAM" id="SSF52788">
    <property type="entry name" value="Phosphotyrosine protein phosphatases I"/>
    <property type="match status" value="1"/>
</dbReference>
<evidence type="ECO:0000313" key="4">
    <source>
        <dbReference type="Proteomes" id="UP000295673"/>
    </source>
</evidence>
<dbReference type="InterPro" id="IPR023485">
    <property type="entry name" value="Ptyr_pPase"/>
</dbReference>
<dbReference type="GO" id="GO:0046685">
    <property type="term" value="P:response to arsenic-containing substance"/>
    <property type="evidence" value="ECO:0007669"/>
    <property type="project" value="UniProtKB-KW"/>
</dbReference>
<proteinExistence type="predicted"/>
<evidence type="ECO:0000259" key="2">
    <source>
        <dbReference type="SMART" id="SM00226"/>
    </source>
</evidence>
<organism evidence="3 4">
    <name type="scientific">Shimia isoporae</name>
    <dbReference type="NCBI Taxonomy" id="647720"/>
    <lineage>
        <taxon>Bacteria</taxon>
        <taxon>Pseudomonadati</taxon>
        <taxon>Pseudomonadota</taxon>
        <taxon>Alphaproteobacteria</taxon>
        <taxon>Rhodobacterales</taxon>
        <taxon>Roseobacteraceae</taxon>
    </lineage>
</organism>
<keyword evidence="4" id="KW-1185">Reference proteome</keyword>
<evidence type="ECO:0000313" key="3">
    <source>
        <dbReference type="EMBL" id="TCL01208.1"/>
    </source>
</evidence>
<dbReference type="Pfam" id="PF01451">
    <property type="entry name" value="LMWPc"/>
    <property type="match status" value="1"/>
</dbReference>
<feature type="domain" description="Phosphotyrosine protein phosphatase I" evidence="2">
    <location>
        <begin position="12"/>
        <end position="150"/>
    </location>
</feature>
<name>A0A4R1N3D8_9RHOB</name>
<accession>A0A4R1N3D8</accession>
<dbReference type="Gene3D" id="3.40.50.2300">
    <property type="match status" value="1"/>
</dbReference>
<dbReference type="PANTHER" id="PTHR43428:SF1">
    <property type="entry name" value="ARSENATE REDUCTASE"/>
    <property type="match status" value="1"/>
</dbReference>
<dbReference type="Proteomes" id="UP000295673">
    <property type="component" value="Unassembled WGS sequence"/>
</dbReference>
<dbReference type="RefSeq" id="WP_132860545.1">
    <property type="nucleotide sequence ID" value="NZ_SMGR01000002.1"/>
</dbReference>